<protein>
    <submittedName>
        <fullName evidence="2">Uncharacterized protein YbjT (DUF2867 family)</fullName>
    </submittedName>
</protein>
<accession>A0A318E7D1</accession>
<dbReference type="SMART" id="SM00859">
    <property type="entry name" value="Semialdhyde_dh"/>
    <property type="match status" value="1"/>
</dbReference>
<dbReference type="InterPro" id="IPR036291">
    <property type="entry name" value="NAD(P)-bd_dom_sf"/>
</dbReference>
<dbReference type="GO" id="GO:0016620">
    <property type="term" value="F:oxidoreductase activity, acting on the aldehyde or oxo group of donors, NAD or NADP as acceptor"/>
    <property type="evidence" value="ECO:0007669"/>
    <property type="project" value="InterPro"/>
</dbReference>
<keyword evidence="3" id="KW-1185">Reference proteome</keyword>
<dbReference type="EMBL" id="QICN01000011">
    <property type="protein sequence ID" value="PXV64844.1"/>
    <property type="molecule type" value="Genomic_DNA"/>
</dbReference>
<organism evidence="2 3">
    <name type="scientific">Sinimarinibacterium flocculans</name>
    <dbReference type="NCBI Taxonomy" id="985250"/>
    <lineage>
        <taxon>Bacteria</taxon>
        <taxon>Pseudomonadati</taxon>
        <taxon>Pseudomonadota</taxon>
        <taxon>Gammaproteobacteria</taxon>
        <taxon>Nevskiales</taxon>
        <taxon>Nevskiaceae</taxon>
        <taxon>Sinimarinibacterium</taxon>
    </lineage>
</organism>
<name>A0A318E7D1_9GAMM</name>
<dbReference type="PANTHER" id="PTHR14097">
    <property type="entry name" value="OXIDOREDUCTASE HTATIP2"/>
    <property type="match status" value="1"/>
</dbReference>
<dbReference type="AlphaFoldDB" id="A0A318E7D1"/>
<dbReference type="Pfam" id="PF13460">
    <property type="entry name" value="NAD_binding_10"/>
    <property type="match status" value="1"/>
</dbReference>
<evidence type="ECO:0000313" key="2">
    <source>
        <dbReference type="EMBL" id="PXV64844.1"/>
    </source>
</evidence>
<feature type="domain" description="Semialdehyde dehydrogenase NAD-binding" evidence="1">
    <location>
        <begin position="4"/>
        <end position="122"/>
    </location>
</feature>
<dbReference type="SUPFAM" id="SSF51735">
    <property type="entry name" value="NAD(P)-binding Rossmann-fold domains"/>
    <property type="match status" value="1"/>
</dbReference>
<gene>
    <name evidence="2" type="ORF">C8D93_11116</name>
</gene>
<dbReference type="GO" id="GO:0051287">
    <property type="term" value="F:NAD binding"/>
    <property type="evidence" value="ECO:0007669"/>
    <property type="project" value="InterPro"/>
</dbReference>
<dbReference type="Gene3D" id="3.40.50.720">
    <property type="entry name" value="NAD(P)-binding Rossmann-like Domain"/>
    <property type="match status" value="1"/>
</dbReference>
<reference evidence="2 3" key="1">
    <citation type="submission" date="2018-04" db="EMBL/GenBank/DDBJ databases">
        <title>Genomic Encyclopedia of Type Strains, Phase IV (KMG-IV): sequencing the most valuable type-strain genomes for metagenomic binning, comparative biology and taxonomic classification.</title>
        <authorList>
            <person name="Goeker M."/>
        </authorList>
    </citation>
    <scope>NUCLEOTIDE SEQUENCE [LARGE SCALE GENOMIC DNA]</scope>
    <source>
        <strain evidence="2 3">DSM 104150</strain>
    </source>
</reference>
<comment type="caution">
    <text evidence="2">The sequence shown here is derived from an EMBL/GenBank/DDBJ whole genome shotgun (WGS) entry which is preliminary data.</text>
</comment>
<dbReference type="InterPro" id="IPR016040">
    <property type="entry name" value="NAD(P)-bd_dom"/>
</dbReference>
<dbReference type="InterPro" id="IPR000534">
    <property type="entry name" value="Semialdehyde_DH_NAD-bd"/>
</dbReference>
<dbReference type="PANTHER" id="PTHR14097:SF7">
    <property type="entry name" value="OXIDOREDUCTASE HTATIP2"/>
    <property type="match status" value="1"/>
</dbReference>
<sequence length="215" mass="23230">MSRSALVAGPTGLIGAQLLQRLLHDPAYREVRALTRRPLGLQHERLRELQTDYARLDELGDALAVDDVFCCLGTTRAIAGSRAAFEDVDYRMVVDLARCARAAGAHQFLVVSAVGASRHALAFYSRVKGRMEAAVGGMGYTAVHILRPSLLLGSREQSRPAEDAAQRLAPKLAPLLRGPLARYRAISAADVAEAMQRLALRGTPGVHVHHLPLAD</sequence>
<dbReference type="RefSeq" id="WP_110266398.1">
    <property type="nucleotide sequence ID" value="NZ_CAKZQT010000005.1"/>
</dbReference>
<evidence type="ECO:0000313" key="3">
    <source>
        <dbReference type="Proteomes" id="UP000248330"/>
    </source>
</evidence>
<dbReference type="OrthoDB" id="9798632at2"/>
<dbReference type="Proteomes" id="UP000248330">
    <property type="component" value="Unassembled WGS sequence"/>
</dbReference>
<evidence type="ECO:0000259" key="1">
    <source>
        <dbReference type="SMART" id="SM00859"/>
    </source>
</evidence>
<proteinExistence type="predicted"/>